<evidence type="ECO:0000259" key="15">
    <source>
        <dbReference type="PROSITE" id="PS51199"/>
    </source>
</evidence>
<dbReference type="NCBIfam" id="TIGR00665">
    <property type="entry name" value="DnaB"/>
    <property type="match status" value="1"/>
</dbReference>
<dbReference type="InterPro" id="IPR007692">
    <property type="entry name" value="DNA_helicase_DnaB"/>
</dbReference>
<dbReference type="GO" id="GO:0042802">
    <property type="term" value="F:identical protein binding"/>
    <property type="evidence" value="ECO:0007669"/>
    <property type="project" value="UniProtKB-ARBA"/>
</dbReference>
<evidence type="ECO:0000256" key="2">
    <source>
        <dbReference type="ARBA" id="ARBA00022515"/>
    </source>
</evidence>
<dbReference type="EC" id="5.6.2.3" evidence="12 13"/>
<dbReference type="SUPFAM" id="SSF48024">
    <property type="entry name" value="N-terminal domain of DnaB helicase"/>
    <property type="match status" value="1"/>
</dbReference>
<evidence type="ECO:0000256" key="5">
    <source>
        <dbReference type="ARBA" id="ARBA00022801"/>
    </source>
</evidence>
<keyword evidence="8 13" id="KW-0238">DNA-binding</keyword>
<evidence type="ECO:0000256" key="1">
    <source>
        <dbReference type="ARBA" id="ARBA00008428"/>
    </source>
</evidence>
<dbReference type="CDD" id="cd00984">
    <property type="entry name" value="DnaB_C"/>
    <property type="match status" value="1"/>
</dbReference>
<dbReference type="GO" id="GO:0005829">
    <property type="term" value="C:cytosol"/>
    <property type="evidence" value="ECO:0007669"/>
    <property type="project" value="TreeGrafter"/>
</dbReference>
<proteinExistence type="inferred from homology"/>
<evidence type="ECO:0000313" key="16">
    <source>
        <dbReference type="EMBL" id="SFE70059.1"/>
    </source>
</evidence>
<evidence type="ECO:0000256" key="3">
    <source>
        <dbReference type="ARBA" id="ARBA00022705"/>
    </source>
</evidence>
<comment type="similarity">
    <text evidence="1 13">Belongs to the helicase family. DnaB subfamily.</text>
</comment>
<dbReference type="InterPro" id="IPR007693">
    <property type="entry name" value="DNA_helicase_DnaB-like_N"/>
</dbReference>
<organism evidence="16 17">
    <name type="scientific">Thermoflexibacter ruber</name>
    <dbReference type="NCBI Taxonomy" id="1003"/>
    <lineage>
        <taxon>Bacteria</taxon>
        <taxon>Pseudomonadati</taxon>
        <taxon>Bacteroidota</taxon>
        <taxon>Cytophagia</taxon>
        <taxon>Cytophagales</taxon>
        <taxon>Thermoflexibacteraceae</taxon>
        <taxon>Thermoflexibacter</taxon>
    </lineage>
</organism>
<dbReference type="InterPro" id="IPR007694">
    <property type="entry name" value="DNA_helicase_DnaB-like_C"/>
</dbReference>
<dbReference type="GO" id="GO:1990077">
    <property type="term" value="C:primosome complex"/>
    <property type="evidence" value="ECO:0007669"/>
    <property type="project" value="UniProtKB-UniRule"/>
</dbReference>
<dbReference type="RefSeq" id="WP_091540557.1">
    <property type="nucleotide sequence ID" value="NZ_FONY01000005.1"/>
</dbReference>
<dbReference type="GO" id="GO:0005524">
    <property type="term" value="F:ATP binding"/>
    <property type="evidence" value="ECO:0007669"/>
    <property type="project" value="UniProtKB-UniRule"/>
</dbReference>
<evidence type="ECO:0000256" key="4">
    <source>
        <dbReference type="ARBA" id="ARBA00022741"/>
    </source>
</evidence>
<dbReference type="OrthoDB" id="9773982at2"/>
<accession>A0A1I2CNT9</accession>
<gene>
    <name evidence="16" type="ORF">SAMN04488541_100595</name>
</gene>
<feature type="region of interest" description="Disordered" evidence="14">
    <location>
        <begin position="1"/>
        <end position="23"/>
    </location>
</feature>
<dbReference type="EMBL" id="FONY01000005">
    <property type="protein sequence ID" value="SFE70059.1"/>
    <property type="molecule type" value="Genomic_DNA"/>
</dbReference>
<evidence type="ECO:0000256" key="7">
    <source>
        <dbReference type="ARBA" id="ARBA00022840"/>
    </source>
</evidence>
<dbReference type="InterPro" id="IPR003593">
    <property type="entry name" value="AAA+_ATPase"/>
</dbReference>
<evidence type="ECO:0000256" key="9">
    <source>
        <dbReference type="ARBA" id="ARBA00023235"/>
    </source>
</evidence>
<dbReference type="SUPFAM" id="SSF52540">
    <property type="entry name" value="P-loop containing nucleoside triphosphate hydrolases"/>
    <property type="match status" value="1"/>
</dbReference>
<dbReference type="PANTHER" id="PTHR30153:SF2">
    <property type="entry name" value="REPLICATIVE DNA HELICASE"/>
    <property type="match status" value="1"/>
</dbReference>
<keyword evidence="6 13" id="KW-0347">Helicase</keyword>
<dbReference type="Pfam" id="PF03796">
    <property type="entry name" value="DnaB_C"/>
    <property type="match status" value="1"/>
</dbReference>
<dbReference type="FunFam" id="3.40.50.300:FF:000076">
    <property type="entry name" value="Replicative DNA helicase"/>
    <property type="match status" value="1"/>
</dbReference>
<dbReference type="Gene3D" id="1.10.860.10">
    <property type="entry name" value="DNAb Helicase, Chain A"/>
    <property type="match status" value="1"/>
</dbReference>
<keyword evidence="5 13" id="KW-0378">Hydrolase</keyword>
<keyword evidence="7 13" id="KW-0067">ATP-binding</keyword>
<keyword evidence="9" id="KW-0413">Isomerase</keyword>
<dbReference type="FunFam" id="1.10.860.10:FF:000001">
    <property type="entry name" value="Replicative DNA helicase"/>
    <property type="match status" value="1"/>
</dbReference>
<evidence type="ECO:0000256" key="11">
    <source>
        <dbReference type="ARBA" id="ARBA00048954"/>
    </source>
</evidence>
<dbReference type="InterPro" id="IPR036185">
    <property type="entry name" value="DNA_heli_DnaB-like_N_sf"/>
</dbReference>
<feature type="domain" description="SF4 helicase" evidence="15">
    <location>
        <begin position="196"/>
        <end position="470"/>
    </location>
</feature>
<keyword evidence="17" id="KW-1185">Reference proteome</keyword>
<dbReference type="PROSITE" id="PS51199">
    <property type="entry name" value="SF4_HELICASE"/>
    <property type="match status" value="1"/>
</dbReference>
<dbReference type="GO" id="GO:0006269">
    <property type="term" value="P:DNA replication, synthesis of primer"/>
    <property type="evidence" value="ECO:0007669"/>
    <property type="project" value="UniProtKB-UniRule"/>
</dbReference>
<evidence type="ECO:0000256" key="13">
    <source>
        <dbReference type="RuleBase" id="RU362085"/>
    </source>
</evidence>
<dbReference type="AlphaFoldDB" id="A0A1I2CNT9"/>
<dbReference type="PANTHER" id="PTHR30153">
    <property type="entry name" value="REPLICATIVE DNA HELICASE DNAB"/>
    <property type="match status" value="1"/>
</dbReference>
<evidence type="ECO:0000313" key="17">
    <source>
        <dbReference type="Proteomes" id="UP000199513"/>
    </source>
</evidence>
<comment type="catalytic activity">
    <reaction evidence="11 13">
        <text>ATP + H2O = ADP + phosphate + H(+)</text>
        <dbReference type="Rhea" id="RHEA:13065"/>
        <dbReference type="ChEBI" id="CHEBI:15377"/>
        <dbReference type="ChEBI" id="CHEBI:15378"/>
        <dbReference type="ChEBI" id="CHEBI:30616"/>
        <dbReference type="ChEBI" id="CHEBI:43474"/>
        <dbReference type="ChEBI" id="CHEBI:456216"/>
        <dbReference type="EC" id="5.6.2.3"/>
    </reaction>
</comment>
<evidence type="ECO:0000256" key="10">
    <source>
        <dbReference type="ARBA" id="ARBA00044932"/>
    </source>
</evidence>
<dbReference type="InterPro" id="IPR027417">
    <property type="entry name" value="P-loop_NTPase"/>
</dbReference>
<evidence type="ECO:0000256" key="8">
    <source>
        <dbReference type="ARBA" id="ARBA00023125"/>
    </source>
</evidence>
<keyword evidence="2 13" id="KW-0639">Primosome</keyword>
<evidence type="ECO:0000256" key="12">
    <source>
        <dbReference type="NCBIfam" id="TIGR00665"/>
    </source>
</evidence>
<dbReference type="GO" id="GO:0003677">
    <property type="term" value="F:DNA binding"/>
    <property type="evidence" value="ECO:0007669"/>
    <property type="project" value="UniProtKB-UniRule"/>
</dbReference>
<keyword evidence="4 13" id="KW-0547">Nucleotide-binding</keyword>
<dbReference type="NCBIfam" id="NF004384">
    <property type="entry name" value="PRK05748.1"/>
    <property type="match status" value="1"/>
</dbReference>
<reference evidence="16 17" key="1">
    <citation type="submission" date="2016-10" db="EMBL/GenBank/DDBJ databases">
        <authorList>
            <person name="de Groot N.N."/>
        </authorList>
    </citation>
    <scope>NUCLEOTIDE SEQUENCE [LARGE SCALE GENOMIC DNA]</scope>
    <source>
        <strain>GEY</strain>
        <strain evidence="17">DSM 9560</strain>
    </source>
</reference>
<name>A0A1I2CNT9_9BACT</name>
<keyword evidence="3 13" id="KW-0235">DNA replication</keyword>
<evidence type="ECO:0000256" key="14">
    <source>
        <dbReference type="SAM" id="MobiDB-lite"/>
    </source>
</evidence>
<dbReference type="STRING" id="1003.SAMN04488541_100595"/>
<dbReference type="Proteomes" id="UP000199513">
    <property type="component" value="Unassembled WGS sequence"/>
</dbReference>
<dbReference type="Gene3D" id="3.40.50.300">
    <property type="entry name" value="P-loop containing nucleotide triphosphate hydrolases"/>
    <property type="match status" value="1"/>
</dbReference>
<dbReference type="GO" id="GO:0043139">
    <property type="term" value="F:5'-3' DNA helicase activity"/>
    <property type="evidence" value="ECO:0007669"/>
    <property type="project" value="UniProtKB-EC"/>
</dbReference>
<sequence>MDNQNTTRKTKRKANTENLESLGGKLPPQAIELEEAVLGALMLEKNALNEVIDLLAPEIFYKEAHKSIYEAIRQLFEKSEPIDIRTVVHQLRKIGELELAGGAGYVASLTRNVASAANIVYHTRILIEQAIKRELIRLSGEILRDAYESATDAFNLLDQMEQALFKISESTTRKNYTDIRSAMQMAIRELEAKKEHKDGLTGVPTGFSALDRITSGWQKSDLIIVAARPSMGKTAFSLSLLRNAAVDFGRPVAIFSLEMSTLQLVDRLISAEAEIESSKLKTGRLQDWEMEQLNMKLTKIRDAKIFIDDTPALSILELRAKARRLKAQNHIELIVIDYLQLMTGDTSKNSGGNREQEIASISRSLKQLAKELDVPIIALSQLSRAVETRGGDKKPQLSDLRESGAIEQDADMVIFLYRPEYYGITEDAEGRPTQGMGEIIISKHRNGSLGSVNLRFIGKYTKFLDAEIDISGNANYEYGNFSNISGIPSEFDTGSMVTFSSKMNTDNGKNFPPDEVPF</sequence>
<dbReference type="SMART" id="SM00382">
    <property type="entry name" value="AAA"/>
    <property type="match status" value="1"/>
</dbReference>
<protein>
    <recommendedName>
        <fullName evidence="12 13">Replicative DNA helicase</fullName>
        <ecNumber evidence="12 13">5.6.2.3</ecNumber>
    </recommendedName>
</protein>
<dbReference type="Pfam" id="PF00772">
    <property type="entry name" value="DnaB"/>
    <property type="match status" value="1"/>
</dbReference>
<comment type="function">
    <text evidence="10 13">The main replicative DNA helicase, it participates in initiation and elongation during chromosome replication. Travels ahead of the DNA replisome, separating dsDNA into templates for DNA synthesis. A processive ATP-dependent 5'-3' DNA helicase it has DNA-dependent ATPase activity.</text>
</comment>
<dbReference type="InterPro" id="IPR016136">
    <property type="entry name" value="DNA_helicase_N/primase_C"/>
</dbReference>
<evidence type="ECO:0000256" key="6">
    <source>
        <dbReference type="ARBA" id="ARBA00022806"/>
    </source>
</evidence>
<dbReference type="GO" id="GO:0016887">
    <property type="term" value="F:ATP hydrolysis activity"/>
    <property type="evidence" value="ECO:0007669"/>
    <property type="project" value="RHEA"/>
</dbReference>